<gene>
    <name evidence="2" type="ORF">CYLTODRAFT_359045</name>
</gene>
<sequence length="254" mass="27862">MPTFPSPEAERLFKKERLALVFRILHRFGMAEGIAGHCSMRDPVDPSTFWVNPQGRSFALMKQSDLAQCRVEDGAVIESGNLPIDASATSIHSQIYRARGPSANALVHVHSPSTKAFSALGRTLDMISQDACAYYQEQVLVPFGGAVFDNEEGLRIARLLGSEKKIAILQNHGILAVGSLAIEEAAWWMINFDMCCKAQLLADAALRPGEEYVVASEAHILASKHEMGSPEMGWFSLAAYIDEEEHHSQGAHKL</sequence>
<dbReference type="InterPro" id="IPR036409">
    <property type="entry name" value="Aldolase_II/adducin_N_sf"/>
</dbReference>
<dbReference type="Pfam" id="PF00596">
    <property type="entry name" value="Aldolase_II"/>
    <property type="match status" value="1"/>
</dbReference>
<dbReference type="Proteomes" id="UP000054007">
    <property type="component" value="Unassembled WGS sequence"/>
</dbReference>
<dbReference type="FunFam" id="3.40.225.10:FF:000009">
    <property type="entry name" value="Class II aldolase/adducin N-terminal"/>
    <property type="match status" value="1"/>
</dbReference>
<dbReference type="STRING" id="1314674.A0A0D7B0N5"/>
<evidence type="ECO:0000313" key="2">
    <source>
        <dbReference type="EMBL" id="KIY64052.1"/>
    </source>
</evidence>
<reference evidence="2 3" key="1">
    <citation type="journal article" date="2015" name="Fungal Genet. Biol.">
        <title>Evolution of novel wood decay mechanisms in Agaricales revealed by the genome sequences of Fistulina hepatica and Cylindrobasidium torrendii.</title>
        <authorList>
            <person name="Floudas D."/>
            <person name="Held B.W."/>
            <person name="Riley R."/>
            <person name="Nagy L.G."/>
            <person name="Koehler G."/>
            <person name="Ransdell A.S."/>
            <person name="Younus H."/>
            <person name="Chow J."/>
            <person name="Chiniquy J."/>
            <person name="Lipzen A."/>
            <person name="Tritt A."/>
            <person name="Sun H."/>
            <person name="Haridas S."/>
            <person name="LaButti K."/>
            <person name="Ohm R.A."/>
            <person name="Kues U."/>
            <person name="Blanchette R.A."/>
            <person name="Grigoriev I.V."/>
            <person name="Minto R.E."/>
            <person name="Hibbett D.S."/>
        </authorList>
    </citation>
    <scope>NUCLEOTIDE SEQUENCE [LARGE SCALE GENOMIC DNA]</scope>
    <source>
        <strain evidence="2 3">FP15055 ss-10</strain>
    </source>
</reference>
<dbReference type="SMART" id="SM01007">
    <property type="entry name" value="Aldolase_II"/>
    <property type="match status" value="1"/>
</dbReference>
<dbReference type="Gene3D" id="3.40.225.10">
    <property type="entry name" value="Class II aldolase/adducin N-terminal domain"/>
    <property type="match status" value="1"/>
</dbReference>
<dbReference type="PANTHER" id="PTHR10672:SF39">
    <property type="entry name" value="CLASS II ALDOLASE_ADDUCIN N-TERMINAL DOMAIN-CONTAINING PROTEIN"/>
    <property type="match status" value="1"/>
</dbReference>
<dbReference type="GO" id="GO:0005856">
    <property type="term" value="C:cytoskeleton"/>
    <property type="evidence" value="ECO:0007669"/>
    <property type="project" value="TreeGrafter"/>
</dbReference>
<name>A0A0D7B0N5_9AGAR</name>
<dbReference type="AlphaFoldDB" id="A0A0D7B0N5"/>
<dbReference type="InterPro" id="IPR001303">
    <property type="entry name" value="Aldolase_II/adducin_N"/>
</dbReference>
<dbReference type="InterPro" id="IPR051017">
    <property type="entry name" value="Aldolase-II_Adducin_sf"/>
</dbReference>
<dbReference type="GO" id="GO:0051015">
    <property type="term" value="F:actin filament binding"/>
    <property type="evidence" value="ECO:0007669"/>
    <property type="project" value="TreeGrafter"/>
</dbReference>
<dbReference type="PANTHER" id="PTHR10672">
    <property type="entry name" value="ADDUCIN"/>
    <property type="match status" value="1"/>
</dbReference>
<protein>
    <submittedName>
        <fullName evidence="2">Arad-like aldolase/epimerase</fullName>
    </submittedName>
</protein>
<proteinExistence type="predicted"/>
<feature type="domain" description="Class II aldolase/adducin N-terminal" evidence="1">
    <location>
        <begin position="16"/>
        <end position="200"/>
    </location>
</feature>
<accession>A0A0D7B0N5</accession>
<evidence type="ECO:0000259" key="1">
    <source>
        <dbReference type="SMART" id="SM01007"/>
    </source>
</evidence>
<dbReference type="EMBL" id="KN880657">
    <property type="protein sequence ID" value="KIY64052.1"/>
    <property type="molecule type" value="Genomic_DNA"/>
</dbReference>
<keyword evidence="3" id="KW-1185">Reference proteome</keyword>
<evidence type="ECO:0000313" key="3">
    <source>
        <dbReference type="Proteomes" id="UP000054007"/>
    </source>
</evidence>
<organism evidence="2 3">
    <name type="scientific">Cylindrobasidium torrendii FP15055 ss-10</name>
    <dbReference type="NCBI Taxonomy" id="1314674"/>
    <lineage>
        <taxon>Eukaryota</taxon>
        <taxon>Fungi</taxon>
        <taxon>Dikarya</taxon>
        <taxon>Basidiomycota</taxon>
        <taxon>Agaricomycotina</taxon>
        <taxon>Agaricomycetes</taxon>
        <taxon>Agaricomycetidae</taxon>
        <taxon>Agaricales</taxon>
        <taxon>Marasmiineae</taxon>
        <taxon>Physalacriaceae</taxon>
        <taxon>Cylindrobasidium</taxon>
    </lineage>
</organism>
<dbReference type="OrthoDB" id="3238794at2759"/>
<dbReference type="SUPFAM" id="SSF53639">
    <property type="entry name" value="AraD/HMP-PK domain-like"/>
    <property type="match status" value="1"/>
</dbReference>